<name>A0A5M8PMG7_9LECA</name>
<dbReference type="InterPro" id="IPR003347">
    <property type="entry name" value="JmjC_dom"/>
</dbReference>
<dbReference type="PANTHER" id="PTHR12461:SF101">
    <property type="entry name" value="TRNA WYBUTOSINE-SYNTHESIZING PROTEIN 4"/>
    <property type="match status" value="1"/>
</dbReference>
<dbReference type="Proteomes" id="UP000324767">
    <property type="component" value="Unassembled WGS sequence"/>
</dbReference>
<dbReference type="Gene3D" id="2.60.120.650">
    <property type="entry name" value="Cupin"/>
    <property type="match status" value="1"/>
</dbReference>
<dbReference type="Pfam" id="PF13621">
    <property type="entry name" value="Cupin_8"/>
    <property type="match status" value="1"/>
</dbReference>
<organism evidence="2 3">
    <name type="scientific">Lasallia pustulata</name>
    <dbReference type="NCBI Taxonomy" id="136370"/>
    <lineage>
        <taxon>Eukaryota</taxon>
        <taxon>Fungi</taxon>
        <taxon>Dikarya</taxon>
        <taxon>Ascomycota</taxon>
        <taxon>Pezizomycotina</taxon>
        <taxon>Lecanoromycetes</taxon>
        <taxon>OSLEUM clade</taxon>
        <taxon>Umbilicariomycetidae</taxon>
        <taxon>Umbilicariales</taxon>
        <taxon>Umbilicariaceae</taxon>
        <taxon>Lasallia</taxon>
    </lineage>
</organism>
<dbReference type="OrthoDB" id="47172at2759"/>
<dbReference type="EMBL" id="VXIT01000009">
    <property type="protein sequence ID" value="KAA6410178.1"/>
    <property type="molecule type" value="Genomic_DNA"/>
</dbReference>
<dbReference type="FunFam" id="2.60.120.650:FF:000046">
    <property type="entry name" value="JmjC domain-containing protein D"/>
    <property type="match status" value="1"/>
</dbReference>
<dbReference type="SMART" id="SM00558">
    <property type="entry name" value="JmjC"/>
    <property type="match status" value="1"/>
</dbReference>
<reference evidence="2 3" key="1">
    <citation type="submission" date="2019-09" db="EMBL/GenBank/DDBJ databases">
        <title>The hologenome of the rock-dwelling lichen Lasallia pustulata.</title>
        <authorList>
            <person name="Greshake Tzovaras B."/>
            <person name="Segers F."/>
            <person name="Bicker A."/>
            <person name="Dal Grande F."/>
            <person name="Otte J."/>
            <person name="Hankeln T."/>
            <person name="Schmitt I."/>
            <person name="Ebersberger I."/>
        </authorList>
    </citation>
    <scope>NUCLEOTIDE SEQUENCE [LARGE SCALE GENOMIC DNA]</scope>
    <source>
        <strain evidence="2">A1-1</strain>
    </source>
</reference>
<protein>
    <recommendedName>
        <fullName evidence="1">JmjC domain-containing protein</fullName>
    </recommendedName>
</protein>
<accession>A0A5M8PMG7</accession>
<proteinExistence type="predicted"/>
<dbReference type="PROSITE" id="PS51184">
    <property type="entry name" value="JMJC"/>
    <property type="match status" value="1"/>
</dbReference>
<dbReference type="AlphaFoldDB" id="A0A5M8PMG7"/>
<comment type="caution">
    <text evidence="2">The sequence shown here is derived from an EMBL/GenBank/DDBJ whole genome shotgun (WGS) entry which is preliminary data.</text>
</comment>
<feature type="domain" description="JmjC" evidence="1">
    <location>
        <begin position="257"/>
        <end position="425"/>
    </location>
</feature>
<evidence type="ECO:0000313" key="2">
    <source>
        <dbReference type="EMBL" id="KAA6410178.1"/>
    </source>
</evidence>
<dbReference type="SUPFAM" id="SSF51197">
    <property type="entry name" value="Clavaminate synthase-like"/>
    <property type="match status" value="1"/>
</dbReference>
<sequence length="425" mass="47490">MQHLCDTITKTLQNPSSSDPIHECGTAATSLILRRPDDLIRLAHDKIYSFPFSKVPACWRRLYTDASIIKAVLAIKSHLADANPHKAIHPDDEWLTDVVKLLDMALIMTGAPLREPMIEQLIQALQTQPAPARPRKRRKVAVEEEEARFPVSAVASAPEIHFPISRRPALSLSAFEKHLQTPTPLVIQDALAHWPALHERPWKSPAYLTAQTFGGRRLIPVEIGRSYTDEGWGQSIITFEEFMRRYLLGESPPGKTGYLAQHDLFAQIPALRKDISVPDYCYTCPPPPGVGTPLAGKDVPRLEEPLLNAWFGPAGTISPLHSDPYHNILCQVVGKKYVRLYDPHESGKLYPRGFEEGGIDMGNTSQVDVEAMGQGGPSDSGFPLFREAAYVETVLSEGECLYIPVGWWHYVRSLTVSFSVSFWWN</sequence>
<evidence type="ECO:0000313" key="3">
    <source>
        <dbReference type="Proteomes" id="UP000324767"/>
    </source>
</evidence>
<dbReference type="PANTHER" id="PTHR12461">
    <property type="entry name" value="HYPOXIA-INDUCIBLE FACTOR 1 ALPHA INHIBITOR-RELATED"/>
    <property type="match status" value="1"/>
</dbReference>
<evidence type="ECO:0000259" key="1">
    <source>
        <dbReference type="PROSITE" id="PS51184"/>
    </source>
</evidence>
<gene>
    <name evidence="2" type="ORF">FRX48_05599</name>
</gene>
<dbReference type="InterPro" id="IPR041667">
    <property type="entry name" value="Cupin_8"/>
</dbReference>